<dbReference type="KEGG" id="ure:UREG_04391"/>
<dbReference type="InParanoid" id="C4JNS1"/>
<dbReference type="HOGENOM" id="CLU_1116453_0_0_1"/>
<accession>C4JNS1</accession>
<dbReference type="EMBL" id="CH476616">
    <property type="protein sequence ID" value="EEP79545.1"/>
    <property type="molecule type" value="Genomic_DNA"/>
</dbReference>
<dbReference type="RefSeq" id="XP_002544874.1">
    <property type="nucleotide sequence ID" value="XM_002544828.1"/>
</dbReference>
<evidence type="ECO:0000313" key="3">
    <source>
        <dbReference type="Proteomes" id="UP000002058"/>
    </source>
</evidence>
<dbReference type="GeneID" id="8440989"/>
<dbReference type="Proteomes" id="UP000002058">
    <property type="component" value="Unassembled WGS sequence"/>
</dbReference>
<dbReference type="VEuPathDB" id="FungiDB:UREG_04391"/>
<proteinExistence type="predicted"/>
<dbReference type="eggNOG" id="ENOG502QWAA">
    <property type="taxonomic scope" value="Eukaryota"/>
</dbReference>
<feature type="compositionally biased region" description="Polar residues" evidence="1">
    <location>
        <begin position="72"/>
        <end position="83"/>
    </location>
</feature>
<keyword evidence="3" id="KW-1185">Reference proteome</keyword>
<feature type="compositionally biased region" description="Low complexity" evidence="1">
    <location>
        <begin position="34"/>
        <end position="53"/>
    </location>
</feature>
<name>C4JNS1_UNCRE</name>
<dbReference type="AlphaFoldDB" id="C4JNS1"/>
<evidence type="ECO:0000256" key="1">
    <source>
        <dbReference type="SAM" id="MobiDB-lite"/>
    </source>
</evidence>
<organism evidence="2 3">
    <name type="scientific">Uncinocarpus reesii (strain UAMH 1704)</name>
    <dbReference type="NCBI Taxonomy" id="336963"/>
    <lineage>
        <taxon>Eukaryota</taxon>
        <taxon>Fungi</taxon>
        <taxon>Dikarya</taxon>
        <taxon>Ascomycota</taxon>
        <taxon>Pezizomycotina</taxon>
        <taxon>Eurotiomycetes</taxon>
        <taxon>Eurotiomycetidae</taxon>
        <taxon>Onygenales</taxon>
        <taxon>Onygenaceae</taxon>
        <taxon>Uncinocarpus</taxon>
    </lineage>
</organism>
<protein>
    <submittedName>
        <fullName evidence="2">Uncharacterized protein</fullName>
    </submittedName>
</protein>
<gene>
    <name evidence="2" type="ORF">UREG_04391</name>
</gene>
<evidence type="ECO:0000313" key="2">
    <source>
        <dbReference type="EMBL" id="EEP79545.1"/>
    </source>
</evidence>
<feature type="region of interest" description="Disordered" evidence="1">
    <location>
        <begin position="24"/>
        <end position="120"/>
    </location>
</feature>
<reference evidence="3" key="1">
    <citation type="journal article" date="2009" name="Genome Res.">
        <title>Comparative genomic analyses of the human fungal pathogens Coccidioides and their relatives.</title>
        <authorList>
            <person name="Sharpton T.J."/>
            <person name="Stajich J.E."/>
            <person name="Rounsley S.D."/>
            <person name="Gardner M.J."/>
            <person name="Wortman J.R."/>
            <person name="Jordar V.S."/>
            <person name="Maiti R."/>
            <person name="Kodira C.D."/>
            <person name="Neafsey D.E."/>
            <person name="Zeng Q."/>
            <person name="Hung C.-Y."/>
            <person name="McMahan C."/>
            <person name="Muszewska A."/>
            <person name="Grynberg M."/>
            <person name="Mandel M.A."/>
            <person name="Kellner E.M."/>
            <person name="Barker B.M."/>
            <person name="Galgiani J.N."/>
            <person name="Orbach M.J."/>
            <person name="Kirkland T.N."/>
            <person name="Cole G.T."/>
            <person name="Henn M.R."/>
            <person name="Birren B.W."/>
            <person name="Taylor J.W."/>
        </authorList>
    </citation>
    <scope>NUCLEOTIDE SEQUENCE [LARGE SCALE GENOMIC DNA]</scope>
    <source>
        <strain evidence="3">UAMH 1704</strain>
    </source>
</reference>
<feature type="compositionally biased region" description="Polar residues" evidence="1">
    <location>
        <begin position="90"/>
        <end position="107"/>
    </location>
</feature>
<dbReference type="OMA" id="RIYIFIH"/>
<sequence>MAIYIAAGVKIFAHEKGVQSLTAQEQLMLDGQTRQPSQEQESGSQQPSESRSSCIVPPNDSMTGEQRAVETRPSSQASSTPENQRLRESSMATTVSSERVFGPQNQNRPRHEHELISQNNCTPDQILAQRYSNFADTELAAHGSLAQNRLQNLGSLESDIASIGRLANRNQAADFERRLDAQLEGLEKGPGFWNGVIFFSTSWDAVRESYGTLKSPRDLSAPLFWRQLSTFFVTSLWERRRIRFKLPWK</sequence>
<dbReference type="STRING" id="336963.C4JNS1"/>
<dbReference type="OrthoDB" id="18453at2759"/>